<reference evidence="3" key="1">
    <citation type="submission" date="2025-08" db="UniProtKB">
        <authorList>
            <consortium name="RefSeq"/>
        </authorList>
    </citation>
    <scope>IDENTIFICATION</scope>
    <source>
        <strain evidence="3">USDA-PBARC FA_bdor</strain>
        <tissue evidence="3">Whole organism</tissue>
    </source>
</reference>
<dbReference type="RefSeq" id="XP_011313443.1">
    <property type="nucleotide sequence ID" value="XM_011315141.1"/>
</dbReference>
<evidence type="ECO:0000313" key="3">
    <source>
        <dbReference type="RefSeq" id="XP_011313443.1"/>
    </source>
</evidence>
<gene>
    <name evidence="3" type="primary">LOC105272908</name>
</gene>
<organism evidence="2 3">
    <name type="scientific">Fopius arisanus</name>
    <dbReference type="NCBI Taxonomy" id="64838"/>
    <lineage>
        <taxon>Eukaryota</taxon>
        <taxon>Metazoa</taxon>
        <taxon>Ecdysozoa</taxon>
        <taxon>Arthropoda</taxon>
        <taxon>Hexapoda</taxon>
        <taxon>Insecta</taxon>
        <taxon>Pterygota</taxon>
        <taxon>Neoptera</taxon>
        <taxon>Endopterygota</taxon>
        <taxon>Hymenoptera</taxon>
        <taxon>Apocrita</taxon>
        <taxon>Ichneumonoidea</taxon>
        <taxon>Braconidae</taxon>
        <taxon>Opiinae</taxon>
        <taxon>Fopius</taxon>
    </lineage>
</organism>
<evidence type="ECO:0000256" key="1">
    <source>
        <dbReference type="SAM" id="MobiDB-lite"/>
    </source>
</evidence>
<name>A0A9R1TRC5_9HYME</name>
<dbReference type="Proteomes" id="UP000694866">
    <property type="component" value="Unplaced"/>
</dbReference>
<evidence type="ECO:0000313" key="2">
    <source>
        <dbReference type="Proteomes" id="UP000694866"/>
    </source>
</evidence>
<evidence type="ECO:0008006" key="4">
    <source>
        <dbReference type="Google" id="ProtNLM"/>
    </source>
</evidence>
<proteinExistence type="predicted"/>
<dbReference type="KEGG" id="fas:105272908"/>
<accession>A0A9R1TRC5</accession>
<sequence length="346" mass="38903">MRLCFTCFGTHSVAKCKCTKSCFRCPQPRHTLLQLDHKERVDTSTQQTTLQRHSQRGRNQVRVFDLIHDYHSSLRTLIPHVPSSGHNKSTSIIINEKSTPRETTQPINVRENDQSDESTDNRLVLLATAQARAVSNSGYHTIARILIDQGSKLTFISESLDRQLQVQRRHSIELIGIGGKHACKTRGIVTITLQSTKAPFHRVKINVHVLQKLTTRLPTFSCSSASIGSLQQLQLAGENYSTPGPINIIIGADNYGKIIGYEVKKSNDEQLVGQLTTFGWIIFGPLCNIDCSRKVSLSAARGSSNEQLTQLLQKFWVQEELPTAKDATNELPPEERECEEHFRRTH</sequence>
<protein>
    <recommendedName>
        <fullName evidence="4">Peptidase A2 domain-containing protein</fullName>
    </recommendedName>
</protein>
<feature type="compositionally biased region" description="Basic and acidic residues" evidence="1">
    <location>
        <begin position="333"/>
        <end position="346"/>
    </location>
</feature>
<feature type="region of interest" description="Disordered" evidence="1">
    <location>
        <begin position="323"/>
        <end position="346"/>
    </location>
</feature>
<dbReference type="OrthoDB" id="7692148at2759"/>
<feature type="region of interest" description="Disordered" evidence="1">
    <location>
        <begin position="96"/>
        <end position="116"/>
    </location>
</feature>
<dbReference type="AlphaFoldDB" id="A0A9R1TRC5"/>
<feature type="compositionally biased region" description="Polar residues" evidence="1">
    <location>
        <begin position="96"/>
        <end position="107"/>
    </location>
</feature>
<dbReference type="GeneID" id="105272908"/>
<keyword evidence="2" id="KW-1185">Reference proteome</keyword>